<evidence type="ECO:0000313" key="1">
    <source>
        <dbReference type="EMBL" id="CEG20586.1"/>
    </source>
</evidence>
<reference evidence="1 2" key="1">
    <citation type="submission" date="2014-09" db="EMBL/GenBank/DDBJ databases">
        <authorList>
            <person name="Loux Valentin"/>
            <person name="Dugat Thibaut"/>
        </authorList>
    </citation>
    <scope>NUCLEOTIDE SEQUENCE [LARGE SCALE GENOMIC DNA]</scope>
    <source>
        <strain evidence="1 2">BOV-10_179</strain>
    </source>
</reference>
<dbReference type="Proteomes" id="UP000055047">
    <property type="component" value="Unassembled WGS sequence"/>
</dbReference>
<sequence>MMLLLGRLITLLLLLLRPLVRTSFSLLMLLKFLPLKLMRRFVMILMRRELRMLLVGMGLSLVRTKQHSVTI</sequence>
<protein>
    <submittedName>
        <fullName evidence="1">p44 outermembrane protein, silent</fullName>
    </submittedName>
</protein>
<dbReference type="EMBL" id="CCXQ01000037">
    <property type="protein sequence ID" value="CEG20586.1"/>
    <property type="molecule type" value="Genomic_DNA"/>
</dbReference>
<accession>A0A098EGZ9</accession>
<organism evidence="1 2">
    <name type="scientific">Anaplasma phagocytophilum</name>
    <name type="common">Ehrlichia phagocytophila</name>
    <dbReference type="NCBI Taxonomy" id="948"/>
    <lineage>
        <taxon>Bacteria</taxon>
        <taxon>Pseudomonadati</taxon>
        <taxon>Pseudomonadota</taxon>
        <taxon>Alphaproteobacteria</taxon>
        <taxon>Rickettsiales</taxon>
        <taxon>Anaplasmataceae</taxon>
        <taxon>Anaplasma</taxon>
        <taxon>phagocytophilum group</taxon>
    </lineage>
</organism>
<gene>
    <name evidence="1" type="primary">p44</name>
    <name evidence="1" type="ORF">ANAPHAGO_00671</name>
</gene>
<name>A0A098EGZ9_ANAPH</name>
<dbReference type="AlphaFoldDB" id="A0A098EGZ9"/>
<evidence type="ECO:0000313" key="2">
    <source>
        <dbReference type="Proteomes" id="UP000055047"/>
    </source>
</evidence>
<proteinExistence type="predicted"/>